<dbReference type="InterPro" id="IPR002716">
    <property type="entry name" value="PIN_dom"/>
</dbReference>
<dbReference type="InterPro" id="IPR022907">
    <property type="entry name" value="VapC_family"/>
</dbReference>
<dbReference type="AlphaFoldDB" id="A0A5C7EH76"/>
<protein>
    <recommendedName>
        <fullName evidence="5">Ribonuclease VapC</fullName>
        <shortName evidence="5">RNase VapC</shortName>
        <ecNumber evidence="5">3.1.-.-</ecNumber>
    </recommendedName>
    <alternativeName>
        <fullName evidence="5">Toxin VapC</fullName>
    </alternativeName>
</protein>
<dbReference type="InterPro" id="IPR029060">
    <property type="entry name" value="PIN-like_dom_sf"/>
</dbReference>
<keyword evidence="3 5" id="KW-0479">Metal-binding</keyword>
<evidence type="ECO:0000256" key="4">
    <source>
        <dbReference type="ARBA" id="ARBA00022801"/>
    </source>
</evidence>
<comment type="similarity">
    <text evidence="5">Belongs to the PINc/VapC protein family.</text>
</comment>
<keyword evidence="8" id="KW-1185">Reference proteome</keyword>
<dbReference type="HAMAP" id="MF_00265">
    <property type="entry name" value="VapC_Nob1"/>
    <property type="match status" value="1"/>
</dbReference>
<keyword evidence="2 5" id="KW-0540">Nuclease</keyword>
<keyword evidence="5" id="KW-0460">Magnesium</keyword>
<dbReference type="OrthoDB" id="9798990at2"/>
<evidence type="ECO:0000259" key="6">
    <source>
        <dbReference type="Pfam" id="PF01850"/>
    </source>
</evidence>
<dbReference type="SUPFAM" id="SSF88723">
    <property type="entry name" value="PIN domain-like"/>
    <property type="match status" value="1"/>
</dbReference>
<gene>
    <name evidence="5" type="primary">vapC</name>
    <name evidence="7" type="ORF">FR698_14420</name>
</gene>
<dbReference type="GO" id="GO:0000287">
    <property type="term" value="F:magnesium ion binding"/>
    <property type="evidence" value="ECO:0007669"/>
    <property type="project" value="UniProtKB-UniRule"/>
</dbReference>
<dbReference type="GO" id="GO:0016787">
    <property type="term" value="F:hydrolase activity"/>
    <property type="evidence" value="ECO:0007669"/>
    <property type="project" value="UniProtKB-KW"/>
</dbReference>
<dbReference type="PANTHER" id="PTHR36173:SF1">
    <property type="entry name" value="RIBONUCLEASE VAPC22"/>
    <property type="match status" value="1"/>
</dbReference>
<dbReference type="InterPro" id="IPR041705">
    <property type="entry name" value="PIN_Sll0205"/>
</dbReference>
<evidence type="ECO:0000256" key="3">
    <source>
        <dbReference type="ARBA" id="ARBA00022723"/>
    </source>
</evidence>
<dbReference type="EC" id="3.1.-.-" evidence="5"/>
<keyword evidence="4 5" id="KW-0378">Hydrolase</keyword>
<evidence type="ECO:0000256" key="2">
    <source>
        <dbReference type="ARBA" id="ARBA00022722"/>
    </source>
</evidence>
<dbReference type="Pfam" id="PF01850">
    <property type="entry name" value="PIN"/>
    <property type="match status" value="1"/>
</dbReference>
<dbReference type="GO" id="GO:0090729">
    <property type="term" value="F:toxin activity"/>
    <property type="evidence" value="ECO:0007669"/>
    <property type="project" value="UniProtKB-KW"/>
</dbReference>
<comment type="cofactor">
    <cofactor evidence="5">
        <name>Mg(2+)</name>
        <dbReference type="ChEBI" id="CHEBI:18420"/>
    </cofactor>
</comment>
<evidence type="ECO:0000256" key="5">
    <source>
        <dbReference type="HAMAP-Rule" id="MF_00265"/>
    </source>
</evidence>
<dbReference type="RefSeq" id="WP_147800903.1">
    <property type="nucleotide sequence ID" value="NZ_VPFL01000025.1"/>
</dbReference>
<dbReference type="InParanoid" id="A0A5C7EH76"/>
<dbReference type="Gene3D" id="3.40.50.1010">
    <property type="entry name" value="5'-nuclease"/>
    <property type="match status" value="1"/>
</dbReference>
<evidence type="ECO:0000313" key="7">
    <source>
        <dbReference type="EMBL" id="TXF10635.1"/>
    </source>
</evidence>
<evidence type="ECO:0000256" key="1">
    <source>
        <dbReference type="ARBA" id="ARBA00022649"/>
    </source>
</evidence>
<comment type="caution">
    <text evidence="7">The sequence shown here is derived from an EMBL/GenBank/DDBJ whole genome shotgun (WGS) entry which is preliminary data.</text>
</comment>
<dbReference type="InterPro" id="IPR052919">
    <property type="entry name" value="TA_system_RNase"/>
</dbReference>
<accession>A0A5C7EH76</accession>
<evidence type="ECO:0000313" key="8">
    <source>
        <dbReference type="Proteomes" id="UP000321201"/>
    </source>
</evidence>
<reference evidence="7 8" key="1">
    <citation type="submission" date="2019-08" db="EMBL/GenBank/DDBJ databases">
        <title>Pelomicrobium methylotrophicum gen. nov., sp. nov. a moderately thermophilic, facultatively anaerobic, lithoautotrophic and methylotrophic bacterium isolated from a terrestrial mud volcano.</title>
        <authorList>
            <person name="Slobodkina G.B."/>
            <person name="Merkel A.Y."/>
            <person name="Slobodkin A.I."/>
        </authorList>
    </citation>
    <scope>NUCLEOTIDE SEQUENCE [LARGE SCALE GENOMIC DNA]</scope>
    <source>
        <strain evidence="7 8">SM250</strain>
    </source>
</reference>
<proteinExistence type="inferred from homology"/>
<dbReference type="Proteomes" id="UP000321201">
    <property type="component" value="Unassembled WGS sequence"/>
</dbReference>
<name>A0A5C7EH76_9PROT</name>
<dbReference type="GO" id="GO:0004540">
    <property type="term" value="F:RNA nuclease activity"/>
    <property type="evidence" value="ECO:0007669"/>
    <property type="project" value="InterPro"/>
</dbReference>
<organism evidence="7 8">
    <name type="scientific">Pelomicrobium methylotrophicum</name>
    <dbReference type="NCBI Taxonomy" id="2602750"/>
    <lineage>
        <taxon>Bacteria</taxon>
        <taxon>Pseudomonadati</taxon>
        <taxon>Pseudomonadota</taxon>
        <taxon>Hydrogenophilia</taxon>
        <taxon>Hydrogenophilia incertae sedis</taxon>
        <taxon>Pelomicrobium</taxon>
    </lineage>
</organism>
<dbReference type="PANTHER" id="PTHR36173">
    <property type="entry name" value="RIBONUCLEASE VAPC16-RELATED"/>
    <property type="match status" value="1"/>
</dbReference>
<feature type="domain" description="PIN" evidence="6">
    <location>
        <begin position="2"/>
        <end position="119"/>
    </location>
</feature>
<comment type="function">
    <text evidence="5">Toxic component of a toxin-antitoxin (TA) system. An RNase.</text>
</comment>
<keyword evidence="5" id="KW-0800">Toxin</keyword>
<keyword evidence="1 5" id="KW-1277">Toxin-antitoxin system</keyword>
<feature type="binding site" evidence="5">
    <location>
        <position position="5"/>
    </location>
    <ligand>
        <name>Mg(2+)</name>
        <dbReference type="ChEBI" id="CHEBI:18420"/>
    </ligand>
</feature>
<dbReference type="EMBL" id="VPFL01000025">
    <property type="protein sequence ID" value="TXF10635.1"/>
    <property type="molecule type" value="Genomic_DNA"/>
</dbReference>
<sequence>MILLDTHALVWADSDVKKLGRRSRGLIERLWSRGEVAVSALSFWEVAVLQAARRLDLPMPAAQWRTELLDGGLKEVPVDGAIALRAAGLGALPGDPIDRLIVATALERGAALMTADEGLLGWEHALKRHDARL</sequence>
<feature type="binding site" evidence="5">
    <location>
        <position position="98"/>
    </location>
    <ligand>
        <name>Mg(2+)</name>
        <dbReference type="ChEBI" id="CHEBI:18420"/>
    </ligand>
</feature>
<dbReference type="CDD" id="cd09872">
    <property type="entry name" value="PIN_Sll0205-like"/>
    <property type="match status" value="1"/>
</dbReference>